<evidence type="ECO:0000313" key="1">
    <source>
        <dbReference type="EMBL" id="GFZ34392.1"/>
    </source>
</evidence>
<dbReference type="EMBL" id="BMBA01000011">
    <property type="protein sequence ID" value="GFZ34392.1"/>
    <property type="molecule type" value="Genomic_DNA"/>
</dbReference>
<dbReference type="Proteomes" id="UP000663802">
    <property type="component" value="Unassembled WGS sequence"/>
</dbReference>
<gene>
    <name evidence="1" type="ORF">CSC2_49180</name>
</gene>
<proteinExistence type="predicted"/>
<protein>
    <recommendedName>
        <fullName evidence="3">Histidine kinase</fullName>
    </recommendedName>
</protein>
<keyword evidence="2" id="KW-1185">Reference proteome</keyword>
<reference evidence="1 2" key="1">
    <citation type="journal article" date="2021" name="Int. J. Syst. Evol. Microbiol.">
        <title>Clostridium zeae sp. nov., isolated from corn silage.</title>
        <authorList>
            <person name="Kobayashi H."/>
            <person name="Tanizawa Y."/>
            <person name="Yagura M."/>
            <person name="Sakamoto M."/>
            <person name="Ohkuma M."/>
            <person name="Tohno M."/>
        </authorList>
    </citation>
    <scope>NUCLEOTIDE SEQUENCE [LARGE SCALE GENOMIC DNA]</scope>
    <source>
        <strain evidence="1 2">CSC2</strain>
    </source>
</reference>
<accession>A0ABQ1EI34</accession>
<sequence>MDKQQIIFERLKGIKDYWVNTLEESLADNADLIWSDYPDEYKILSTKLEEKEAKDALRKVSDEVIRGVIHSILVMIDGGDEVADKFKVDLIDEDNGQSLKYDCALHEDFFGYLLENE</sequence>
<organism evidence="1 2">
    <name type="scientific">Clostridium zeae</name>
    <dbReference type="NCBI Taxonomy" id="2759022"/>
    <lineage>
        <taxon>Bacteria</taxon>
        <taxon>Bacillati</taxon>
        <taxon>Bacillota</taxon>
        <taxon>Clostridia</taxon>
        <taxon>Eubacteriales</taxon>
        <taxon>Clostridiaceae</taxon>
        <taxon>Clostridium</taxon>
    </lineage>
</organism>
<evidence type="ECO:0008006" key="3">
    <source>
        <dbReference type="Google" id="ProtNLM"/>
    </source>
</evidence>
<evidence type="ECO:0000313" key="2">
    <source>
        <dbReference type="Proteomes" id="UP000663802"/>
    </source>
</evidence>
<dbReference type="RefSeq" id="WP_206872882.1">
    <property type="nucleotide sequence ID" value="NZ_BMBA01000011.1"/>
</dbReference>
<comment type="caution">
    <text evidence="1">The sequence shown here is derived from an EMBL/GenBank/DDBJ whole genome shotgun (WGS) entry which is preliminary data.</text>
</comment>
<name>A0ABQ1EI34_9CLOT</name>